<keyword evidence="4" id="KW-0288">FMN</keyword>
<feature type="domain" description="Nitroreductase" evidence="6">
    <location>
        <begin position="7"/>
        <end position="60"/>
    </location>
</feature>
<dbReference type="CDD" id="cd20609">
    <property type="entry name" value="nitroreductase"/>
    <property type="match status" value="1"/>
</dbReference>
<reference evidence="7" key="1">
    <citation type="submission" date="2022-12" db="EMBL/GenBank/DDBJ databases">
        <title>Phocaeicola acetigenes sp. nov., isolated feces from a healthy human.</title>
        <authorList>
            <person name="Do H."/>
            <person name="Ha Y.B."/>
            <person name="Kim J.-S."/>
            <person name="Suh M.K."/>
            <person name="Kim H.S."/>
            <person name="Lee J.-S."/>
        </authorList>
    </citation>
    <scope>NUCLEOTIDE SEQUENCE</scope>
    <source>
        <strain evidence="7">KGMB11183</strain>
    </source>
</reference>
<comment type="caution">
    <text evidence="7">The sequence shown here is derived from an EMBL/GenBank/DDBJ whole genome shotgun (WGS) entry which is preliminary data.</text>
</comment>
<accession>A0ABT4PHW7</accession>
<evidence type="ECO:0000256" key="5">
    <source>
        <dbReference type="ARBA" id="ARBA00023002"/>
    </source>
</evidence>
<protein>
    <submittedName>
        <fullName evidence="7">Nitroreductase family protein</fullName>
    </submittedName>
</protein>
<dbReference type="Gene3D" id="3.40.109.10">
    <property type="entry name" value="NADH Oxidase"/>
    <property type="match status" value="1"/>
</dbReference>
<dbReference type="Pfam" id="PF00881">
    <property type="entry name" value="Nitroreductase"/>
    <property type="match status" value="2"/>
</dbReference>
<comment type="similarity">
    <text evidence="2">Belongs to the nitroreductase family.</text>
</comment>
<dbReference type="PANTHER" id="PTHR43673">
    <property type="entry name" value="NAD(P)H NITROREDUCTASE YDGI-RELATED"/>
    <property type="match status" value="1"/>
</dbReference>
<dbReference type="PANTHER" id="PTHR43673:SF2">
    <property type="entry name" value="NITROREDUCTASE"/>
    <property type="match status" value="1"/>
</dbReference>
<name>A0ABT4PHW7_9BACT</name>
<feature type="domain" description="Nitroreductase" evidence="6">
    <location>
        <begin position="61"/>
        <end position="148"/>
    </location>
</feature>
<dbReference type="Proteomes" id="UP001141933">
    <property type="component" value="Unassembled WGS sequence"/>
</dbReference>
<evidence type="ECO:0000256" key="3">
    <source>
        <dbReference type="ARBA" id="ARBA00022630"/>
    </source>
</evidence>
<comment type="cofactor">
    <cofactor evidence="1">
        <name>FMN</name>
        <dbReference type="ChEBI" id="CHEBI:58210"/>
    </cofactor>
</comment>
<dbReference type="InterPro" id="IPR029479">
    <property type="entry name" value="Nitroreductase"/>
</dbReference>
<evidence type="ECO:0000256" key="1">
    <source>
        <dbReference type="ARBA" id="ARBA00001917"/>
    </source>
</evidence>
<proteinExistence type="inferred from homology"/>
<evidence type="ECO:0000313" key="8">
    <source>
        <dbReference type="Proteomes" id="UP001141933"/>
    </source>
</evidence>
<dbReference type="InterPro" id="IPR000415">
    <property type="entry name" value="Nitroreductase-like"/>
</dbReference>
<evidence type="ECO:0000256" key="2">
    <source>
        <dbReference type="ARBA" id="ARBA00007118"/>
    </source>
</evidence>
<dbReference type="RefSeq" id="WP_269877836.1">
    <property type="nucleotide sequence ID" value="NZ_JAPZVM010000005.1"/>
</dbReference>
<sequence>MDFLDLVKTRYSVRSYEQKEIESSKLDYIMECVRLAPSAVNYQPWKFAIITEPERLAALKTAYSREWIQTAPCIIVACADHTQSWHRKVDNKDHADVDLSIAIEHLCLAAAEQGLGTCWVCNFDVDTCRKVMQLPSHIEPIALIPIGYPSEQAIPEKKRKTLEEIML</sequence>
<organism evidence="7 8">
    <name type="scientific">Phocaeicola acetigenes</name>
    <dbReference type="NCBI Taxonomy" id="3016083"/>
    <lineage>
        <taxon>Bacteria</taxon>
        <taxon>Pseudomonadati</taxon>
        <taxon>Bacteroidota</taxon>
        <taxon>Bacteroidia</taxon>
        <taxon>Bacteroidales</taxon>
        <taxon>Bacteroidaceae</taxon>
        <taxon>Phocaeicola</taxon>
    </lineage>
</organism>
<keyword evidence="3" id="KW-0285">Flavoprotein</keyword>
<keyword evidence="8" id="KW-1185">Reference proteome</keyword>
<evidence type="ECO:0000256" key="4">
    <source>
        <dbReference type="ARBA" id="ARBA00022643"/>
    </source>
</evidence>
<keyword evidence="5" id="KW-0560">Oxidoreductase</keyword>
<evidence type="ECO:0000313" key="7">
    <source>
        <dbReference type="EMBL" id="MCZ8372654.1"/>
    </source>
</evidence>
<gene>
    <name evidence="7" type="ORF">O6P32_08040</name>
</gene>
<evidence type="ECO:0000259" key="6">
    <source>
        <dbReference type="Pfam" id="PF00881"/>
    </source>
</evidence>
<dbReference type="EMBL" id="JAPZVM010000005">
    <property type="protein sequence ID" value="MCZ8372654.1"/>
    <property type="molecule type" value="Genomic_DNA"/>
</dbReference>
<dbReference type="SUPFAM" id="SSF55469">
    <property type="entry name" value="FMN-dependent nitroreductase-like"/>
    <property type="match status" value="1"/>
</dbReference>